<feature type="transmembrane region" description="Helical" evidence="2">
    <location>
        <begin position="312"/>
        <end position="334"/>
    </location>
</feature>
<keyword evidence="2" id="KW-1133">Transmembrane helix</keyword>
<dbReference type="AlphaFoldDB" id="A0AAV0U9S6"/>
<sequence length="365" mass="39335">MLRVQVTRDDDGQEADDCAAGSALPSPTKEHENETEHDQLTLQQTDEGFLWLLLLAAVSECVTTCYMPGYTLHGLQLNAGGTLLNWIGPFLDGLSYGYEDRMKGAEVSLVCTQFRSAFLGVFTSYSFMVDHAGDLSSGNFAVGPLYICASIGGGCGFFYFGKQAAATAWPHSMPAPVTRVSGAMLNKSSLITCLVTLVGVTTLRAALGPHGFVRDPNDPQFIGSRHVADVEELVLGILMSCSAVLLSNYVCELFPQQPVQLRTAASRTGGPFIDWGCLCCNCVASFLAGFTYQVSRNSPTDVTNNLLALKFVSSFCGSLSVFSSTVSIISRLWLAGNRHSALWNLSLQVLLGLICIPYLYKRDAS</sequence>
<keyword evidence="2" id="KW-0472">Membrane</keyword>
<organism evidence="3 4">
    <name type="scientific">Hyaloperonospora brassicae</name>
    <name type="common">Brassica downy mildew</name>
    <name type="synonym">Peronospora brassicae</name>
    <dbReference type="NCBI Taxonomy" id="162125"/>
    <lineage>
        <taxon>Eukaryota</taxon>
        <taxon>Sar</taxon>
        <taxon>Stramenopiles</taxon>
        <taxon>Oomycota</taxon>
        <taxon>Peronosporomycetes</taxon>
        <taxon>Peronosporales</taxon>
        <taxon>Peronosporaceae</taxon>
        <taxon>Hyaloperonospora</taxon>
    </lineage>
</organism>
<feature type="compositionally biased region" description="Basic and acidic residues" evidence="1">
    <location>
        <begin position="1"/>
        <end position="10"/>
    </location>
</feature>
<protein>
    <recommendedName>
        <fullName evidence="5">Fluoride ion transporter CrcB</fullName>
    </recommendedName>
</protein>
<proteinExistence type="predicted"/>
<name>A0AAV0U9S6_HYABA</name>
<evidence type="ECO:0000313" key="4">
    <source>
        <dbReference type="Proteomes" id="UP001162031"/>
    </source>
</evidence>
<feature type="region of interest" description="Disordered" evidence="1">
    <location>
        <begin position="1"/>
        <end position="37"/>
    </location>
</feature>
<feature type="transmembrane region" description="Helical" evidence="2">
    <location>
        <begin position="107"/>
        <end position="128"/>
    </location>
</feature>
<dbReference type="Proteomes" id="UP001162031">
    <property type="component" value="Unassembled WGS sequence"/>
</dbReference>
<evidence type="ECO:0008006" key="5">
    <source>
        <dbReference type="Google" id="ProtNLM"/>
    </source>
</evidence>
<feature type="transmembrane region" description="Helical" evidence="2">
    <location>
        <begin position="140"/>
        <end position="160"/>
    </location>
</feature>
<reference evidence="3" key="1">
    <citation type="submission" date="2022-12" db="EMBL/GenBank/DDBJ databases">
        <authorList>
            <person name="Webb A."/>
        </authorList>
    </citation>
    <scope>NUCLEOTIDE SEQUENCE</scope>
    <source>
        <strain evidence="3">Hp1</strain>
    </source>
</reference>
<evidence type="ECO:0000256" key="2">
    <source>
        <dbReference type="SAM" id="Phobius"/>
    </source>
</evidence>
<evidence type="ECO:0000256" key="1">
    <source>
        <dbReference type="SAM" id="MobiDB-lite"/>
    </source>
</evidence>
<accession>A0AAV0U9S6</accession>
<gene>
    <name evidence="3" type="ORF">HBR001_LOCUS5891</name>
</gene>
<feature type="transmembrane region" description="Helical" evidence="2">
    <location>
        <begin position="272"/>
        <end position="292"/>
    </location>
</feature>
<evidence type="ECO:0000313" key="3">
    <source>
        <dbReference type="EMBL" id="CAI5733597.1"/>
    </source>
</evidence>
<dbReference type="EMBL" id="CANTFL010001207">
    <property type="protein sequence ID" value="CAI5733597.1"/>
    <property type="molecule type" value="Genomic_DNA"/>
</dbReference>
<keyword evidence="4" id="KW-1185">Reference proteome</keyword>
<keyword evidence="2" id="KW-0812">Transmembrane</keyword>
<feature type="compositionally biased region" description="Basic and acidic residues" evidence="1">
    <location>
        <begin position="28"/>
        <end position="37"/>
    </location>
</feature>
<feature type="transmembrane region" description="Helical" evidence="2">
    <location>
        <begin position="341"/>
        <end position="360"/>
    </location>
</feature>
<comment type="caution">
    <text evidence="3">The sequence shown here is derived from an EMBL/GenBank/DDBJ whole genome shotgun (WGS) entry which is preliminary data.</text>
</comment>